<keyword evidence="4" id="KW-0496">Mitochondrion</keyword>
<comment type="similarity">
    <text evidence="2">Belongs to the pseudouridine synthase RluA family.</text>
</comment>
<dbReference type="EMBL" id="SWLB01000007">
    <property type="protein sequence ID" value="KAF3336354.1"/>
    <property type="molecule type" value="Genomic_DNA"/>
</dbReference>
<evidence type="ECO:0000313" key="7">
    <source>
        <dbReference type="EMBL" id="KAF3336354.1"/>
    </source>
</evidence>
<dbReference type="SUPFAM" id="SSF55120">
    <property type="entry name" value="Pseudouridine synthase"/>
    <property type="match status" value="1"/>
</dbReference>
<name>A0A833R6Z4_9POAL</name>
<evidence type="ECO:0000256" key="5">
    <source>
        <dbReference type="ARBA" id="ARBA00023235"/>
    </source>
</evidence>
<dbReference type="OrthoDB" id="428658at2759"/>
<dbReference type="Proteomes" id="UP000623129">
    <property type="component" value="Unassembled WGS sequence"/>
</dbReference>
<keyword evidence="5" id="KW-0413">Isomerase</keyword>
<comment type="subcellular location">
    <subcellularLocation>
        <location evidence="1">Mitochondrion</location>
    </subcellularLocation>
</comment>
<keyword evidence="8" id="KW-1185">Reference proteome</keyword>
<evidence type="ECO:0000259" key="6">
    <source>
        <dbReference type="Pfam" id="PF00849"/>
    </source>
</evidence>
<evidence type="ECO:0000256" key="4">
    <source>
        <dbReference type="ARBA" id="ARBA00023128"/>
    </source>
</evidence>
<reference evidence="7" key="1">
    <citation type="submission" date="2020-01" db="EMBL/GenBank/DDBJ databases">
        <title>Genome sequence of Kobresia littledalei, the first chromosome-level genome in the family Cyperaceae.</title>
        <authorList>
            <person name="Qu G."/>
        </authorList>
    </citation>
    <scope>NUCLEOTIDE SEQUENCE</scope>
    <source>
        <strain evidence="7">C.B.Clarke</strain>
        <tissue evidence="7">Leaf</tissue>
    </source>
</reference>
<comment type="caution">
    <text evidence="7">The sequence shown here is derived from an EMBL/GenBank/DDBJ whole genome shotgun (WGS) entry which is preliminary data.</text>
</comment>
<dbReference type="InterPro" id="IPR020103">
    <property type="entry name" value="PsdUridine_synth_cat_dom_sf"/>
</dbReference>
<accession>A0A833R6Z4</accession>
<feature type="domain" description="Pseudouridine synthase RsuA/RluA-like" evidence="6">
    <location>
        <begin position="191"/>
        <end position="352"/>
    </location>
</feature>
<dbReference type="GO" id="GO:0009982">
    <property type="term" value="F:pseudouridine synthase activity"/>
    <property type="evidence" value="ECO:0007669"/>
    <property type="project" value="InterPro"/>
</dbReference>
<dbReference type="Gene3D" id="3.30.2350.10">
    <property type="entry name" value="Pseudouridine synthase"/>
    <property type="match status" value="1"/>
</dbReference>
<sequence>MAELLQLRRRMLSFSYHHAITTIPYLQSTLNTHCFSTSSSSSPQEENPCANERSRWLQLPPFAPQVDTAALARKISGERIVSGKSDEAATTTTAIKWIRRCCPDLPLSLVQKLFRLRQVKKNLIHTNATSEQQARLKRVSAKDVLSPGEILCLPANVRQSVPTVKKPPRVCKDTDEMDFVRSLELYKDDAIIVVNKPPGMAVQGGVGIECSMDTLANKYLKYDYPDGPRLVHRLDRDSSGVLVLGRDQASATLLHSIFREKTSSALSDAILQRKYIALVIGVPKQTKGLISVPLAKVVLDDGKSERITISDHPSAQHALTEYSVIESFSNGLTWLELSPLTGRKHQLRVHCAEVLQTPIVGDAKYGWRAHKRWKPVPLPSNFNSITNHKLQLPFGLNFEGGAVSEKQPFLHLHCKQMILPDISSTLKMVGASDFDEVSSLKKLSMVAPLPSHMQMSWEILKNLVVE</sequence>
<dbReference type="AlphaFoldDB" id="A0A833R6Z4"/>
<proteinExistence type="inferred from homology"/>
<dbReference type="GO" id="GO:0000455">
    <property type="term" value="P:enzyme-directed rRNA pseudouridine synthesis"/>
    <property type="evidence" value="ECO:0007669"/>
    <property type="project" value="TreeGrafter"/>
</dbReference>
<evidence type="ECO:0000313" key="8">
    <source>
        <dbReference type="Proteomes" id="UP000623129"/>
    </source>
</evidence>
<dbReference type="PANTHER" id="PTHR21600:SF81">
    <property type="entry name" value="21S RRNA PSEUDOURIDINE(2819) SYNTHASE"/>
    <property type="match status" value="1"/>
</dbReference>
<evidence type="ECO:0000256" key="3">
    <source>
        <dbReference type="ARBA" id="ARBA00022884"/>
    </source>
</evidence>
<dbReference type="InterPro" id="IPR050188">
    <property type="entry name" value="RluA_PseudoU_synthase"/>
</dbReference>
<dbReference type="CDD" id="cd02869">
    <property type="entry name" value="PseudoU_synth_RluA_like"/>
    <property type="match status" value="1"/>
</dbReference>
<protein>
    <submittedName>
        <fullName evidence="7">RNA pseudouridine synthase 4</fullName>
    </submittedName>
</protein>
<evidence type="ECO:0000256" key="2">
    <source>
        <dbReference type="ARBA" id="ARBA00010876"/>
    </source>
</evidence>
<gene>
    <name evidence="7" type="ORF">FCM35_KLT18940</name>
</gene>
<dbReference type="PANTHER" id="PTHR21600">
    <property type="entry name" value="MITOCHONDRIAL RNA PSEUDOURIDINE SYNTHASE"/>
    <property type="match status" value="1"/>
</dbReference>
<dbReference type="GO" id="GO:0003723">
    <property type="term" value="F:RNA binding"/>
    <property type="evidence" value="ECO:0007669"/>
    <property type="project" value="UniProtKB-KW"/>
</dbReference>
<dbReference type="GO" id="GO:0005739">
    <property type="term" value="C:mitochondrion"/>
    <property type="evidence" value="ECO:0007669"/>
    <property type="project" value="UniProtKB-SubCell"/>
</dbReference>
<organism evidence="7 8">
    <name type="scientific">Carex littledalei</name>
    <dbReference type="NCBI Taxonomy" id="544730"/>
    <lineage>
        <taxon>Eukaryota</taxon>
        <taxon>Viridiplantae</taxon>
        <taxon>Streptophyta</taxon>
        <taxon>Embryophyta</taxon>
        <taxon>Tracheophyta</taxon>
        <taxon>Spermatophyta</taxon>
        <taxon>Magnoliopsida</taxon>
        <taxon>Liliopsida</taxon>
        <taxon>Poales</taxon>
        <taxon>Cyperaceae</taxon>
        <taxon>Cyperoideae</taxon>
        <taxon>Cariceae</taxon>
        <taxon>Carex</taxon>
        <taxon>Carex subgen. Euthyceras</taxon>
    </lineage>
</organism>
<keyword evidence="3" id="KW-0694">RNA-binding</keyword>
<dbReference type="InterPro" id="IPR006145">
    <property type="entry name" value="PsdUridine_synth_RsuA/RluA"/>
</dbReference>
<dbReference type="Pfam" id="PF00849">
    <property type="entry name" value="PseudoU_synth_2"/>
    <property type="match status" value="1"/>
</dbReference>
<evidence type="ECO:0000256" key="1">
    <source>
        <dbReference type="ARBA" id="ARBA00004173"/>
    </source>
</evidence>